<accession>W7UXE5</accession>
<name>W7UXE5_RUMFL</name>
<sequence>MTAGIKKRIKESQQAALSAACSVFRALYKVVWPFGAFAVTYVIREVTAVLDKMTIVIFTKYEIRV</sequence>
<gene>
    <name evidence="1" type="ORF">RF007C_10260</name>
</gene>
<protein>
    <submittedName>
        <fullName evidence="1">Uncharacterized protein</fullName>
    </submittedName>
</protein>
<dbReference type="Proteomes" id="UP000019365">
    <property type="component" value="Unassembled WGS sequence"/>
</dbReference>
<proteinExistence type="predicted"/>
<comment type="caution">
    <text evidence="1">The sequence shown here is derived from an EMBL/GenBank/DDBJ whole genome shotgun (WGS) entry which is preliminary data.</text>
</comment>
<reference evidence="1 2" key="1">
    <citation type="journal article" date="2014" name="PLoS ONE">
        <title>Rumen cellulosomics: divergent fiber-degrading strategies revealed by comparative genome-wide analysis of six ruminococcal strains.</title>
        <authorList>
            <person name="Dassa B."/>
            <person name="Borovok I."/>
            <person name="Ruimy-Israeli V."/>
            <person name="Lamed R."/>
            <person name="Flint H.J."/>
            <person name="Duncan S.H."/>
            <person name="Henrissat B."/>
            <person name="Coutinho P."/>
            <person name="Morrison M."/>
            <person name="Mosoni P."/>
            <person name="Yeoman C.J."/>
            <person name="White B.A."/>
            <person name="Bayer E.A."/>
        </authorList>
    </citation>
    <scope>NUCLEOTIDE SEQUENCE [LARGE SCALE GENOMIC DNA]</scope>
    <source>
        <strain evidence="1 2">007c</strain>
    </source>
</reference>
<dbReference type="EMBL" id="ATAX01000026">
    <property type="protein sequence ID" value="EWM53345.1"/>
    <property type="molecule type" value="Genomic_DNA"/>
</dbReference>
<evidence type="ECO:0000313" key="2">
    <source>
        <dbReference type="Proteomes" id="UP000019365"/>
    </source>
</evidence>
<dbReference type="AlphaFoldDB" id="W7UXE5"/>
<organism evidence="1 2">
    <name type="scientific">Ruminococcus flavefaciens 007c</name>
    <dbReference type="NCBI Taxonomy" id="1341157"/>
    <lineage>
        <taxon>Bacteria</taxon>
        <taxon>Bacillati</taxon>
        <taxon>Bacillota</taxon>
        <taxon>Clostridia</taxon>
        <taxon>Eubacteriales</taxon>
        <taxon>Oscillospiraceae</taxon>
        <taxon>Ruminococcus</taxon>
    </lineage>
</organism>
<evidence type="ECO:0000313" key="1">
    <source>
        <dbReference type="EMBL" id="EWM53345.1"/>
    </source>
</evidence>
<keyword evidence="2" id="KW-1185">Reference proteome</keyword>